<evidence type="ECO:0000256" key="1">
    <source>
        <dbReference type="ARBA" id="ARBA00004370"/>
    </source>
</evidence>
<dbReference type="Pfam" id="PF01094">
    <property type="entry name" value="ANF_receptor"/>
    <property type="match status" value="1"/>
</dbReference>
<feature type="transmembrane region" description="Helical" evidence="5">
    <location>
        <begin position="761"/>
        <end position="782"/>
    </location>
</feature>
<feature type="transmembrane region" description="Helical" evidence="5">
    <location>
        <begin position="1040"/>
        <end position="1060"/>
    </location>
</feature>
<feature type="chain" id="PRO_5013045602" description="Receptor ligand binding region domain-containing protein" evidence="6">
    <location>
        <begin position="16"/>
        <end position="1131"/>
    </location>
</feature>
<evidence type="ECO:0000256" key="4">
    <source>
        <dbReference type="ARBA" id="ARBA00023136"/>
    </source>
</evidence>
<feature type="transmembrane region" description="Helical" evidence="5">
    <location>
        <begin position="897"/>
        <end position="923"/>
    </location>
</feature>
<feature type="transmembrane region" description="Helical" evidence="5">
    <location>
        <begin position="943"/>
        <end position="962"/>
    </location>
</feature>
<name>A0A1R2CKQ1_9CILI</name>
<comment type="subcellular location">
    <subcellularLocation>
        <location evidence="1">Membrane</location>
    </subcellularLocation>
</comment>
<comment type="caution">
    <text evidence="8">The sequence shown here is derived from an EMBL/GenBank/DDBJ whole genome shotgun (WGS) entry which is preliminary data.</text>
</comment>
<dbReference type="InterPro" id="IPR001828">
    <property type="entry name" value="ANF_lig-bd_rcpt"/>
</dbReference>
<dbReference type="Proteomes" id="UP000187209">
    <property type="component" value="Unassembled WGS sequence"/>
</dbReference>
<dbReference type="OrthoDB" id="5984008at2759"/>
<evidence type="ECO:0000259" key="7">
    <source>
        <dbReference type="Pfam" id="PF01094"/>
    </source>
</evidence>
<dbReference type="AlphaFoldDB" id="A0A1R2CKQ1"/>
<keyword evidence="6" id="KW-0732">Signal</keyword>
<feature type="transmembrane region" description="Helical" evidence="5">
    <location>
        <begin position="1009"/>
        <end position="1028"/>
    </location>
</feature>
<evidence type="ECO:0000256" key="6">
    <source>
        <dbReference type="SAM" id="SignalP"/>
    </source>
</evidence>
<feature type="transmembrane region" description="Helical" evidence="5">
    <location>
        <begin position="803"/>
        <end position="819"/>
    </location>
</feature>
<feature type="signal peptide" evidence="6">
    <location>
        <begin position="1"/>
        <end position="15"/>
    </location>
</feature>
<proteinExistence type="predicted"/>
<keyword evidence="3 5" id="KW-1133">Transmembrane helix</keyword>
<reference evidence="8 9" key="1">
    <citation type="submission" date="2016-11" db="EMBL/GenBank/DDBJ databases">
        <title>The macronuclear genome of Stentor coeruleus: a giant cell with tiny introns.</title>
        <authorList>
            <person name="Slabodnick M."/>
            <person name="Ruby J.G."/>
            <person name="Reiff S.B."/>
            <person name="Swart E.C."/>
            <person name="Gosai S."/>
            <person name="Prabakaran S."/>
            <person name="Witkowska E."/>
            <person name="Larue G.E."/>
            <person name="Fisher S."/>
            <person name="Freeman R.M."/>
            <person name="Gunawardena J."/>
            <person name="Chu W."/>
            <person name="Stover N.A."/>
            <person name="Gregory B.D."/>
            <person name="Nowacki M."/>
            <person name="Derisi J."/>
            <person name="Roy S.W."/>
            <person name="Marshall W.F."/>
            <person name="Sood P."/>
        </authorList>
    </citation>
    <scope>NUCLEOTIDE SEQUENCE [LARGE SCALE GENOMIC DNA]</scope>
    <source>
        <strain evidence="8">WM001</strain>
    </source>
</reference>
<dbReference type="GO" id="GO:0016020">
    <property type="term" value="C:membrane"/>
    <property type="evidence" value="ECO:0007669"/>
    <property type="project" value="UniProtKB-SubCell"/>
</dbReference>
<sequence>MRSLLILMLSSLSQCTLETIFISSTKTPKFFLSELKLISSIVELSSNDLTIVISILQTQDFSLIIDITLDSQYTSLIDQVADYFQVAYLTLSNPNFSTSFPNRFYINQKTEKAAESVKSVIEFFGLKDFSILYSSNYEDIKISSIISSTFKDQITSSISYDENLDFSNADFLIRRMIKAQGVRKLLIIDSGNSLLTIQKTIQERNLIKAGNYFFFYTKCPQKILIDGALILTESTRADSDSQFQNDILHIKNVIYTISSDLNKTHVLYDKNNVYEYLKEKYPNNYILNTYKLLNIQQRYPIEVGLYTNTLNITKKIIFPGNIDYLIINETLTPITMSIANGTSELIENISFPIFSYWYLGAQYAVWRSNQNQDYKNFYLELFPTDCGNLFYNYNLSINCFTPIIKKLGIVYLTSIWGTLAYGNAMTLKGFDIFIPQISPFATNDEIDNATVFPEFFNLSPSSNELFSTGFILMKAFGWNAANIFILDSDSNYKFYETFINFANKIKFDIVNDIETRLIPANYTRNDFEKYKHYFEIAKNNRCRVFFIVASNANHIIEGLYDVGIRKGDAIFISGDFQFINYFKTEEDEKKIEKTLGLIENSFVFSIKEWNGELGRQLYEEMSMIFPDVSMMCLTYDTVSLVKESLAYIFSTGNDYEDPYFLAKTLRSLRIKGCIGSIYFSGDSNSRQNSVFSFYQVRRNDKDGSLYYKELAEIDKYSSQSITFISSVQWPNGDIKYPSNFRPPSECGYDNNFLIPSPKGRLVLLSFSILILIMSIVPCYFSWKKFQNQFSDLLTKKPYSDSDLLLIFYIFIWLNQIISLCPQTKLHSTVLKNIHQFLALDFLNYFIIKHDKYWHITYFLIAFCYFWPVICILISKEVHISYENNYFIKKFNYFTHHIIPFIANICFVPIISTLMEVFVCIEGVGDDLTQSFLQRDCHNFCYTSYHKFLMIFICASLVFYIWFAVYYKPLWETTLINLNINTKALFQGIFSVFQVSLIIIEKVLKDYSQIVAGSLDCAVLGILIIMSLFIKPYNYMRINVIFYTMLVFAFWNVIISIAFIFDDKVYMEIIWILGFFVVLAVGILFYNRFPKMLLSEKDKRVTILFKFQFGRSRAEYAISSINMNNEDAELSK</sequence>
<organism evidence="8 9">
    <name type="scientific">Stentor coeruleus</name>
    <dbReference type="NCBI Taxonomy" id="5963"/>
    <lineage>
        <taxon>Eukaryota</taxon>
        <taxon>Sar</taxon>
        <taxon>Alveolata</taxon>
        <taxon>Ciliophora</taxon>
        <taxon>Postciliodesmatophora</taxon>
        <taxon>Heterotrichea</taxon>
        <taxon>Heterotrichida</taxon>
        <taxon>Stentoridae</taxon>
        <taxon>Stentor</taxon>
    </lineage>
</organism>
<dbReference type="SUPFAM" id="SSF53822">
    <property type="entry name" value="Periplasmic binding protein-like I"/>
    <property type="match status" value="2"/>
</dbReference>
<keyword evidence="2 5" id="KW-0812">Transmembrane</keyword>
<feature type="transmembrane region" description="Helical" evidence="5">
    <location>
        <begin position="852"/>
        <end position="873"/>
    </location>
</feature>
<keyword evidence="9" id="KW-1185">Reference proteome</keyword>
<protein>
    <recommendedName>
        <fullName evidence="7">Receptor ligand binding region domain-containing protein</fullName>
    </recommendedName>
</protein>
<dbReference type="EMBL" id="MPUH01000122">
    <property type="protein sequence ID" value="OMJ89594.1"/>
    <property type="molecule type" value="Genomic_DNA"/>
</dbReference>
<gene>
    <name evidence="8" type="ORF">SteCoe_8219</name>
</gene>
<evidence type="ECO:0000256" key="3">
    <source>
        <dbReference type="ARBA" id="ARBA00022989"/>
    </source>
</evidence>
<dbReference type="InterPro" id="IPR028082">
    <property type="entry name" value="Peripla_BP_I"/>
</dbReference>
<dbReference type="Gene3D" id="3.40.50.2300">
    <property type="match status" value="2"/>
</dbReference>
<accession>A0A1R2CKQ1</accession>
<evidence type="ECO:0000313" key="8">
    <source>
        <dbReference type="EMBL" id="OMJ89594.1"/>
    </source>
</evidence>
<feature type="transmembrane region" description="Helical" evidence="5">
    <location>
        <begin position="1066"/>
        <end position="1086"/>
    </location>
</feature>
<evidence type="ECO:0000313" key="9">
    <source>
        <dbReference type="Proteomes" id="UP000187209"/>
    </source>
</evidence>
<feature type="domain" description="Receptor ligand binding region" evidence="7">
    <location>
        <begin position="434"/>
        <end position="696"/>
    </location>
</feature>
<evidence type="ECO:0000256" key="2">
    <source>
        <dbReference type="ARBA" id="ARBA00022692"/>
    </source>
</evidence>
<feature type="transmembrane region" description="Helical" evidence="5">
    <location>
        <begin position="983"/>
        <end position="1003"/>
    </location>
</feature>
<evidence type="ECO:0000256" key="5">
    <source>
        <dbReference type="SAM" id="Phobius"/>
    </source>
</evidence>
<keyword evidence="4 5" id="KW-0472">Membrane</keyword>